<protein>
    <submittedName>
        <fullName evidence="1">Uncharacterized protein</fullName>
    </submittedName>
</protein>
<evidence type="ECO:0000313" key="2">
    <source>
        <dbReference type="Proteomes" id="UP000760494"/>
    </source>
</evidence>
<reference evidence="1" key="1">
    <citation type="submission" date="2019-05" db="EMBL/GenBank/DDBJ databases">
        <authorList>
            <person name="Piombo E."/>
        </authorList>
    </citation>
    <scope>NUCLEOTIDE SEQUENCE</scope>
    <source>
        <strain evidence="1">C2S</strain>
    </source>
</reference>
<gene>
    <name evidence="1" type="ORF">C2S_1880</name>
</gene>
<name>A0A2H3SSP3_FUSFU</name>
<organism evidence="1 2">
    <name type="scientific">Fusarium fujikuroi</name>
    <name type="common">Bakanae and foot rot disease fungus</name>
    <name type="synonym">Gibberella fujikuroi</name>
    <dbReference type="NCBI Taxonomy" id="5127"/>
    <lineage>
        <taxon>Eukaryota</taxon>
        <taxon>Fungi</taxon>
        <taxon>Dikarya</taxon>
        <taxon>Ascomycota</taxon>
        <taxon>Pezizomycotina</taxon>
        <taxon>Sordariomycetes</taxon>
        <taxon>Hypocreomycetidae</taxon>
        <taxon>Hypocreales</taxon>
        <taxon>Nectriaceae</taxon>
        <taxon>Fusarium</taxon>
        <taxon>Fusarium fujikuroi species complex</taxon>
    </lineage>
</organism>
<sequence length="237" mass="26466">MSPTKLNYILQSSMTRMGNTTRRLWALASRTVETGYSPWRVWECTAKNLLQAPQSQQNEVFQHFLHTKQRELEIVIISSVLVATLVGSLMSWNWFPVPPYTAKIAMLCALIHALLGTSIATQQFLIMAQISISPQRNKALLCAILGSDTTSFASPMPRPRRLASFSWQAPTMLLGNSIVFLLVGIAIHIYDAARSAVIWGADMVTALCFTISLIFAVTTYFVHWVALYWAVNAELQA</sequence>
<evidence type="ECO:0000313" key="1">
    <source>
        <dbReference type="EMBL" id="VTT74694.1"/>
    </source>
</evidence>
<dbReference type="EMBL" id="CABFJX010000374">
    <property type="protein sequence ID" value="VTT74694.1"/>
    <property type="molecule type" value="Genomic_DNA"/>
</dbReference>
<accession>A0A2H3SSP3</accession>
<comment type="caution">
    <text evidence="1">The sequence shown here is derived from an EMBL/GenBank/DDBJ whole genome shotgun (WGS) entry which is preliminary data.</text>
</comment>
<proteinExistence type="predicted"/>
<dbReference type="OrthoDB" id="5409246at2759"/>
<dbReference type="Proteomes" id="UP000760494">
    <property type="component" value="Unassembled WGS sequence"/>
</dbReference>
<dbReference type="AlphaFoldDB" id="A0A2H3SSP3"/>